<keyword evidence="3" id="KW-0808">Transferase</keyword>
<dbReference type="InterPro" id="IPR029063">
    <property type="entry name" value="SAM-dependent_MTases_sf"/>
</dbReference>
<dbReference type="GO" id="GO:0008168">
    <property type="term" value="F:methyltransferase activity"/>
    <property type="evidence" value="ECO:0007669"/>
    <property type="project" value="UniProtKB-KW"/>
</dbReference>
<proteinExistence type="predicted"/>
<dbReference type="CDD" id="cd02440">
    <property type="entry name" value="AdoMet_MTases"/>
    <property type="match status" value="1"/>
</dbReference>
<dbReference type="Pfam" id="PF13649">
    <property type="entry name" value="Methyltransf_25"/>
    <property type="match status" value="1"/>
</dbReference>
<dbReference type="PIRSF" id="PIRSF018249">
    <property type="entry name" value="MyrA_prd"/>
    <property type="match status" value="1"/>
</dbReference>
<dbReference type="GO" id="GO:0032259">
    <property type="term" value="P:methylation"/>
    <property type="evidence" value="ECO:0007669"/>
    <property type="project" value="UniProtKB-KW"/>
</dbReference>
<feature type="domain" description="23S rRNA (guanine(745)-N(1))-methyltransferase N-terminal" evidence="2">
    <location>
        <begin position="4"/>
        <end position="46"/>
    </location>
</feature>
<evidence type="ECO:0000313" key="4">
    <source>
        <dbReference type="Proteomes" id="UP001595840"/>
    </source>
</evidence>
<organism evidence="3 4">
    <name type="scientific">Simiduia curdlanivorans</name>
    <dbReference type="NCBI Taxonomy" id="1492769"/>
    <lineage>
        <taxon>Bacteria</taxon>
        <taxon>Pseudomonadati</taxon>
        <taxon>Pseudomonadota</taxon>
        <taxon>Gammaproteobacteria</taxon>
        <taxon>Cellvibrionales</taxon>
        <taxon>Cellvibrionaceae</taxon>
        <taxon>Simiduia</taxon>
    </lineage>
</organism>
<evidence type="ECO:0000259" key="2">
    <source>
        <dbReference type="Pfam" id="PF21302"/>
    </source>
</evidence>
<dbReference type="PANTHER" id="PTHR43460">
    <property type="entry name" value="METHYLTRANSFERASE"/>
    <property type="match status" value="1"/>
</dbReference>
<comment type="caution">
    <text evidence="3">The sequence shown here is derived from an EMBL/GenBank/DDBJ whole genome shotgun (WGS) entry which is preliminary data.</text>
</comment>
<keyword evidence="3" id="KW-0489">Methyltransferase</keyword>
<evidence type="ECO:0000313" key="3">
    <source>
        <dbReference type="EMBL" id="MFC4362759.1"/>
    </source>
</evidence>
<sequence>MGIWQCPVCAAPLDIIETGLCCSSGHQFDRAKEGYTNLLLANQKRSADPGDNRDMLSARRDFLQAGYYQPLAEEILAQCAAGGDEGLLLDIGCGEGYYLDYLLQHLPQWRGAGIDISRQALRLAGKRKMARAQLGIASSKRIPLISGLFDRIVTVFAPIDAAEIHRLLKDQGKFILVTPGAEHLHELKAEIYQQAQLHELAETPLGFVLYQQETVQFPMVFANAKDLENLLAMTPFVYKLDAKVREGLLARKSFTVQAEFLISVYQKAPNDE</sequence>
<feature type="domain" description="Methyltransferase" evidence="1">
    <location>
        <begin position="89"/>
        <end position="172"/>
    </location>
</feature>
<gene>
    <name evidence="3" type="ORF">ACFOX3_10615</name>
</gene>
<dbReference type="Proteomes" id="UP001595840">
    <property type="component" value="Unassembled WGS sequence"/>
</dbReference>
<evidence type="ECO:0000259" key="1">
    <source>
        <dbReference type="Pfam" id="PF13649"/>
    </source>
</evidence>
<protein>
    <submittedName>
        <fullName evidence="3">RNA methyltransferase</fullName>
    </submittedName>
</protein>
<dbReference type="PANTHER" id="PTHR43460:SF1">
    <property type="entry name" value="METHYLTRANSFERASE TYPE 11 DOMAIN-CONTAINING PROTEIN"/>
    <property type="match status" value="1"/>
</dbReference>
<dbReference type="Pfam" id="PF21302">
    <property type="entry name" value="Zn_ribbon_RlmA"/>
    <property type="match status" value="1"/>
</dbReference>
<keyword evidence="4" id="KW-1185">Reference proteome</keyword>
<dbReference type="InterPro" id="IPR048647">
    <property type="entry name" value="RlmA_N"/>
</dbReference>
<dbReference type="EMBL" id="JBHSCX010000009">
    <property type="protein sequence ID" value="MFC4362759.1"/>
    <property type="molecule type" value="Genomic_DNA"/>
</dbReference>
<dbReference type="InterPro" id="IPR016718">
    <property type="entry name" value="rRNA_m1G-MeTrfase_A_prd"/>
</dbReference>
<dbReference type="InterPro" id="IPR052939">
    <property type="entry name" value="23S_rRNA_MeTrnsfrase_RlmA"/>
</dbReference>
<name>A0ABV8V5L6_9GAMM</name>
<dbReference type="InterPro" id="IPR041698">
    <property type="entry name" value="Methyltransf_25"/>
</dbReference>
<reference evidence="4" key="1">
    <citation type="journal article" date="2019" name="Int. J. Syst. Evol. Microbiol.">
        <title>The Global Catalogue of Microorganisms (GCM) 10K type strain sequencing project: providing services to taxonomists for standard genome sequencing and annotation.</title>
        <authorList>
            <consortium name="The Broad Institute Genomics Platform"/>
            <consortium name="The Broad Institute Genome Sequencing Center for Infectious Disease"/>
            <person name="Wu L."/>
            <person name="Ma J."/>
        </authorList>
    </citation>
    <scope>NUCLEOTIDE SEQUENCE [LARGE SCALE GENOMIC DNA]</scope>
    <source>
        <strain evidence="4">CECT 8570</strain>
    </source>
</reference>
<dbReference type="Gene3D" id="3.40.50.150">
    <property type="entry name" value="Vaccinia Virus protein VP39"/>
    <property type="match status" value="1"/>
</dbReference>
<dbReference type="RefSeq" id="WP_290264256.1">
    <property type="nucleotide sequence ID" value="NZ_JAUFQG010000006.1"/>
</dbReference>
<accession>A0ABV8V5L6</accession>
<dbReference type="SUPFAM" id="SSF53335">
    <property type="entry name" value="S-adenosyl-L-methionine-dependent methyltransferases"/>
    <property type="match status" value="1"/>
</dbReference>